<dbReference type="SMART" id="SM00893">
    <property type="entry name" value="ETF"/>
    <property type="match status" value="1"/>
</dbReference>
<comment type="caution">
    <text evidence="10">The sequence shown here is derived from an EMBL/GenBank/DDBJ whole genome shotgun (WGS) entry which is preliminary data.</text>
</comment>
<reference evidence="10 11" key="1">
    <citation type="submission" date="2019-03" db="EMBL/GenBank/DDBJ databases">
        <title>Genomics of glacier-inhabiting Cryobacterium strains.</title>
        <authorList>
            <person name="Liu Q."/>
            <person name="Xin Y.-H."/>
        </authorList>
    </citation>
    <scope>NUCLEOTIDE SEQUENCE [LARGE SCALE GENOMIC DNA]</scope>
    <source>
        <strain evidence="10 11">Sr36</strain>
    </source>
</reference>
<dbReference type="FunFam" id="3.40.50.1220:FF:000001">
    <property type="entry name" value="Electron transfer flavoprotein, alpha subunit"/>
    <property type="match status" value="1"/>
</dbReference>
<evidence type="ECO:0000313" key="11">
    <source>
        <dbReference type="Proteomes" id="UP000298154"/>
    </source>
</evidence>
<dbReference type="GO" id="GO:0033539">
    <property type="term" value="P:fatty acid beta-oxidation using acyl-CoA dehydrogenase"/>
    <property type="evidence" value="ECO:0007669"/>
    <property type="project" value="TreeGrafter"/>
</dbReference>
<evidence type="ECO:0000256" key="1">
    <source>
        <dbReference type="ARBA" id="ARBA00005817"/>
    </source>
</evidence>
<evidence type="ECO:0000313" key="10">
    <source>
        <dbReference type="EMBL" id="TFD64253.1"/>
    </source>
</evidence>
<dbReference type="Gene3D" id="3.40.50.1220">
    <property type="entry name" value="TPP-binding domain"/>
    <property type="match status" value="1"/>
</dbReference>
<dbReference type="OrthoDB" id="9770286at2"/>
<dbReference type="InterPro" id="IPR014731">
    <property type="entry name" value="ETF_asu_C"/>
</dbReference>
<dbReference type="GO" id="GO:0050660">
    <property type="term" value="F:flavin adenine dinucleotide binding"/>
    <property type="evidence" value="ECO:0007669"/>
    <property type="project" value="InterPro"/>
</dbReference>
<protein>
    <submittedName>
        <fullName evidence="10">Electron transfer flavoprotein subunit alpha/FixB family protein</fullName>
    </submittedName>
</protein>
<dbReference type="AlphaFoldDB" id="A0A4R9ALE0"/>
<evidence type="ECO:0000256" key="8">
    <source>
        <dbReference type="PIRSR" id="PIRSR000089-1"/>
    </source>
</evidence>
<feature type="binding site" evidence="8">
    <location>
        <begin position="250"/>
        <end position="254"/>
    </location>
    <ligand>
        <name>FAD</name>
        <dbReference type="ChEBI" id="CHEBI:57692"/>
    </ligand>
</feature>
<dbReference type="GO" id="GO:0009055">
    <property type="term" value="F:electron transfer activity"/>
    <property type="evidence" value="ECO:0007669"/>
    <property type="project" value="InterPro"/>
</dbReference>
<comment type="cofactor">
    <cofactor evidence="8">
        <name>FAD</name>
        <dbReference type="ChEBI" id="CHEBI:57692"/>
    </cofactor>
    <text evidence="8">Binds 1 FAD per dimer.</text>
</comment>
<name>A0A4R9ALE0_9MICO</name>
<proteinExistence type="inferred from homology"/>
<organism evidence="10 11">
    <name type="scientific">Cryobacterium ruanii</name>
    <dbReference type="NCBI Taxonomy" id="1259197"/>
    <lineage>
        <taxon>Bacteria</taxon>
        <taxon>Bacillati</taxon>
        <taxon>Actinomycetota</taxon>
        <taxon>Actinomycetes</taxon>
        <taxon>Micrococcales</taxon>
        <taxon>Microbacteriaceae</taxon>
        <taxon>Cryobacterium</taxon>
    </lineage>
</organism>
<comment type="similarity">
    <text evidence="1">Belongs to the ETF alpha-subunit/FixB family.</text>
</comment>
<dbReference type="Gene3D" id="3.40.50.620">
    <property type="entry name" value="HUPs"/>
    <property type="match status" value="1"/>
</dbReference>
<dbReference type="InterPro" id="IPR029035">
    <property type="entry name" value="DHS-like_NAD/FAD-binding_dom"/>
</dbReference>
<evidence type="ECO:0000256" key="5">
    <source>
        <dbReference type="ARBA" id="ARBA00022827"/>
    </source>
</evidence>
<comment type="subunit">
    <text evidence="2">Heterodimer of an alpha and a beta subunit.</text>
</comment>
<dbReference type="PROSITE" id="PS00696">
    <property type="entry name" value="ETF_ALPHA"/>
    <property type="match status" value="1"/>
</dbReference>
<dbReference type="InterPro" id="IPR014730">
    <property type="entry name" value="ETF_a/b_N"/>
</dbReference>
<dbReference type="InterPro" id="IPR014729">
    <property type="entry name" value="Rossmann-like_a/b/a_fold"/>
</dbReference>
<dbReference type="InterPro" id="IPR001308">
    <property type="entry name" value="ETF_a/FixB"/>
</dbReference>
<comment type="function">
    <text evidence="7">The electron transfer flavoprotein serves as a specific electron acceptor for other dehydrogenases. It transfers the electrons to the main respiratory chain via ETF-ubiquinone oxidoreductase (ETF dehydrogenase).</text>
</comment>
<keyword evidence="3" id="KW-0813">Transport</keyword>
<keyword evidence="5 8" id="KW-0274">FAD</keyword>
<dbReference type="SUPFAM" id="SSF52467">
    <property type="entry name" value="DHS-like NAD/FAD-binding domain"/>
    <property type="match status" value="1"/>
</dbReference>
<evidence type="ECO:0000256" key="6">
    <source>
        <dbReference type="ARBA" id="ARBA00022982"/>
    </source>
</evidence>
<dbReference type="EMBL" id="SOHK01000017">
    <property type="protein sequence ID" value="TFD64253.1"/>
    <property type="molecule type" value="Genomic_DNA"/>
</dbReference>
<dbReference type="SUPFAM" id="SSF52402">
    <property type="entry name" value="Adenine nucleotide alpha hydrolases-like"/>
    <property type="match status" value="1"/>
</dbReference>
<feature type="binding site" evidence="8">
    <location>
        <begin position="236"/>
        <end position="237"/>
    </location>
    <ligand>
        <name>FAD</name>
        <dbReference type="ChEBI" id="CHEBI:57692"/>
    </ligand>
</feature>
<dbReference type="Proteomes" id="UP000298154">
    <property type="component" value="Unassembled WGS sequence"/>
</dbReference>
<feature type="binding site" evidence="8">
    <location>
        <position position="211"/>
    </location>
    <ligand>
        <name>FAD</name>
        <dbReference type="ChEBI" id="CHEBI:57692"/>
    </ligand>
</feature>
<dbReference type="PIRSF" id="PIRSF000089">
    <property type="entry name" value="Electra_flavoP_a"/>
    <property type="match status" value="1"/>
</dbReference>
<feature type="binding site" evidence="8">
    <location>
        <position position="288"/>
    </location>
    <ligand>
        <name>FAD</name>
        <dbReference type="ChEBI" id="CHEBI:57692"/>
    </ligand>
</feature>
<sequence length="323" mass="32857">MTKILVLIELTTEGLLANTSKSLLIVAQSIGEPVAVVATSAALSNQVVSELGALGAGYVHVYAGESVLTELVSPCVSALDSALETHADAVVVLASNSIDSREAVARFAVRHNTGLLTDVVAVAKEDDVIVATHSVFGGIFTVRAQARTSMTVLTLRQGAIEGSVESRTPEVSTVAALASPTSAVIEEVIERASGPVGPDLATSRVVVAGGRGLGDQERFALVADLASALDGAVGASRAAVDAGFAPQSAQVGQTGTTVSPELYVALGISGAIQHRAGMQMSQTVVAINTDPSAPIFDVADFGVVGDVFKVVPQLLHALAKRQG</sequence>
<accession>A0A4R9ALE0</accession>
<evidence type="ECO:0000256" key="2">
    <source>
        <dbReference type="ARBA" id="ARBA00011355"/>
    </source>
</evidence>
<dbReference type="PANTHER" id="PTHR43153:SF1">
    <property type="entry name" value="ELECTRON TRANSFER FLAVOPROTEIN SUBUNIT ALPHA, MITOCHONDRIAL"/>
    <property type="match status" value="1"/>
</dbReference>
<gene>
    <name evidence="10" type="ORF">E3T47_12265</name>
</gene>
<evidence type="ECO:0000259" key="9">
    <source>
        <dbReference type="SMART" id="SM00893"/>
    </source>
</evidence>
<dbReference type="Pfam" id="PF00766">
    <property type="entry name" value="ETF_alpha"/>
    <property type="match status" value="1"/>
</dbReference>
<evidence type="ECO:0000256" key="7">
    <source>
        <dbReference type="ARBA" id="ARBA00025649"/>
    </source>
</evidence>
<keyword evidence="11" id="KW-1185">Reference proteome</keyword>
<keyword evidence="6" id="KW-0249">Electron transport</keyword>
<evidence type="ECO:0000256" key="4">
    <source>
        <dbReference type="ARBA" id="ARBA00022630"/>
    </source>
</evidence>
<feature type="domain" description="Electron transfer flavoprotein alpha/beta-subunit N-terminal" evidence="9">
    <location>
        <begin position="4"/>
        <end position="187"/>
    </location>
</feature>
<dbReference type="Pfam" id="PF01012">
    <property type="entry name" value="ETF"/>
    <property type="match status" value="1"/>
</dbReference>
<dbReference type="InterPro" id="IPR018206">
    <property type="entry name" value="ETF_asu_C_CS"/>
</dbReference>
<feature type="binding site" evidence="8">
    <location>
        <begin position="267"/>
        <end position="274"/>
    </location>
    <ligand>
        <name>FAD</name>
        <dbReference type="ChEBI" id="CHEBI:57692"/>
    </ligand>
</feature>
<keyword evidence="4" id="KW-0285">Flavoprotein</keyword>
<evidence type="ECO:0000256" key="3">
    <source>
        <dbReference type="ARBA" id="ARBA00022448"/>
    </source>
</evidence>
<dbReference type="RefSeq" id="WP_134556340.1">
    <property type="nucleotide sequence ID" value="NZ_SOHK01000017.1"/>
</dbReference>
<dbReference type="PANTHER" id="PTHR43153">
    <property type="entry name" value="ELECTRON TRANSFER FLAVOPROTEIN ALPHA"/>
    <property type="match status" value="1"/>
</dbReference>